<keyword evidence="3 6" id="KW-0479">Metal-binding</keyword>
<evidence type="ECO:0000256" key="4">
    <source>
        <dbReference type="ARBA" id="ARBA00022982"/>
    </source>
</evidence>
<dbReference type="RefSeq" id="WP_305006214.1">
    <property type="nucleotide sequence ID" value="NZ_JAUQSY010000005.1"/>
</dbReference>
<reference evidence="9" key="1">
    <citation type="submission" date="2023-07" db="EMBL/GenBank/DDBJ databases">
        <authorList>
            <person name="Kim M.K."/>
        </authorList>
    </citation>
    <scope>NUCLEOTIDE SEQUENCE</scope>
    <source>
        <strain evidence="9">ASUV-10-1</strain>
    </source>
</reference>
<evidence type="ECO:0000256" key="7">
    <source>
        <dbReference type="SAM" id="SignalP"/>
    </source>
</evidence>
<dbReference type="Proteomes" id="UP001176429">
    <property type="component" value="Unassembled WGS sequence"/>
</dbReference>
<evidence type="ECO:0000256" key="1">
    <source>
        <dbReference type="ARBA" id="ARBA00022448"/>
    </source>
</evidence>
<evidence type="ECO:0000256" key="2">
    <source>
        <dbReference type="ARBA" id="ARBA00022617"/>
    </source>
</evidence>
<dbReference type="PROSITE" id="PS51007">
    <property type="entry name" value="CYTC"/>
    <property type="match status" value="1"/>
</dbReference>
<accession>A0ABT9BB32</accession>
<sequence>MRKLFLFLLLPLAAQAGPPPSPGQVLYLKNCARCHGKNGRLGLSGAHDLTKSNLNTMGRTYMVTKGLGKMPSFEKQLTPEQIQAVVAYSLTLR</sequence>
<proteinExistence type="predicted"/>
<dbReference type="InterPro" id="IPR008168">
    <property type="entry name" value="Cyt_C_IC"/>
</dbReference>
<keyword evidence="5 6" id="KW-0408">Iron</keyword>
<evidence type="ECO:0000313" key="10">
    <source>
        <dbReference type="Proteomes" id="UP001176429"/>
    </source>
</evidence>
<keyword evidence="1" id="KW-0813">Transport</keyword>
<dbReference type="SUPFAM" id="SSF46626">
    <property type="entry name" value="Cytochrome c"/>
    <property type="match status" value="1"/>
</dbReference>
<dbReference type="EMBL" id="JAUQSY010000005">
    <property type="protein sequence ID" value="MDO7874899.1"/>
    <property type="molecule type" value="Genomic_DNA"/>
</dbReference>
<organism evidence="9 10">
    <name type="scientific">Hymenobacter aranciens</name>
    <dbReference type="NCBI Taxonomy" id="3063996"/>
    <lineage>
        <taxon>Bacteria</taxon>
        <taxon>Pseudomonadati</taxon>
        <taxon>Bacteroidota</taxon>
        <taxon>Cytophagia</taxon>
        <taxon>Cytophagales</taxon>
        <taxon>Hymenobacteraceae</taxon>
        <taxon>Hymenobacter</taxon>
    </lineage>
</organism>
<evidence type="ECO:0000313" key="9">
    <source>
        <dbReference type="EMBL" id="MDO7874899.1"/>
    </source>
</evidence>
<gene>
    <name evidence="9" type="ORF">Q5H93_09165</name>
</gene>
<keyword evidence="2 6" id="KW-0349">Heme</keyword>
<dbReference type="Gene3D" id="1.10.760.10">
    <property type="entry name" value="Cytochrome c-like domain"/>
    <property type="match status" value="1"/>
</dbReference>
<keyword evidence="10" id="KW-1185">Reference proteome</keyword>
<keyword evidence="4" id="KW-0249">Electron transport</keyword>
<evidence type="ECO:0000256" key="5">
    <source>
        <dbReference type="ARBA" id="ARBA00023004"/>
    </source>
</evidence>
<keyword evidence="7" id="KW-0732">Signal</keyword>
<evidence type="ECO:0000256" key="3">
    <source>
        <dbReference type="ARBA" id="ARBA00022723"/>
    </source>
</evidence>
<dbReference type="Pfam" id="PF13442">
    <property type="entry name" value="Cytochrome_CBB3"/>
    <property type="match status" value="1"/>
</dbReference>
<name>A0ABT9BB32_9BACT</name>
<comment type="caution">
    <text evidence="9">The sequence shown here is derived from an EMBL/GenBank/DDBJ whole genome shotgun (WGS) entry which is preliminary data.</text>
</comment>
<dbReference type="InterPro" id="IPR036909">
    <property type="entry name" value="Cyt_c-like_dom_sf"/>
</dbReference>
<dbReference type="PRINTS" id="PR00605">
    <property type="entry name" value="CYTCHROMECIC"/>
</dbReference>
<evidence type="ECO:0000256" key="6">
    <source>
        <dbReference type="PROSITE-ProRule" id="PRU00433"/>
    </source>
</evidence>
<evidence type="ECO:0000259" key="8">
    <source>
        <dbReference type="PROSITE" id="PS51007"/>
    </source>
</evidence>
<protein>
    <submittedName>
        <fullName evidence="9">Cytochrome c</fullName>
    </submittedName>
</protein>
<dbReference type="InterPro" id="IPR009056">
    <property type="entry name" value="Cyt_c-like_dom"/>
</dbReference>
<feature type="chain" id="PRO_5045605717" evidence="7">
    <location>
        <begin position="17"/>
        <end position="93"/>
    </location>
</feature>
<feature type="signal peptide" evidence="7">
    <location>
        <begin position="1"/>
        <end position="16"/>
    </location>
</feature>
<feature type="domain" description="Cytochrome c" evidence="8">
    <location>
        <begin position="18"/>
        <end position="93"/>
    </location>
</feature>